<dbReference type="EMBL" id="CAUOFW020004457">
    <property type="protein sequence ID" value="CAK9165760.1"/>
    <property type="molecule type" value="Genomic_DNA"/>
</dbReference>
<dbReference type="Proteomes" id="UP001642360">
    <property type="component" value="Unassembled WGS sequence"/>
</dbReference>
<sequence length="72" mass="7671">MVCIKSGPNHGAKTVKLTSDSLNNLIHGHFGTGKACSTAAPIRAHLRPRAVTKKVRNLGLLDADHEGQWLCG</sequence>
<evidence type="ECO:0000313" key="2">
    <source>
        <dbReference type="EMBL" id="CAK9165760.1"/>
    </source>
</evidence>
<accession>A0ABC8RSS8</accession>
<reference evidence="1 3" key="1">
    <citation type="submission" date="2024-02" db="EMBL/GenBank/DDBJ databases">
        <authorList>
            <person name="Vignale AGUSTIN F."/>
            <person name="Sosa J E."/>
            <person name="Modenutti C."/>
        </authorList>
    </citation>
    <scope>NUCLEOTIDE SEQUENCE [LARGE SCALE GENOMIC DNA]</scope>
</reference>
<keyword evidence="3" id="KW-1185">Reference proteome</keyword>
<comment type="caution">
    <text evidence="1">The sequence shown here is derived from an EMBL/GenBank/DDBJ whole genome shotgun (WGS) entry which is preliminary data.</text>
</comment>
<organism evidence="1 3">
    <name type="scientific">Ilex paraguariensis</name>
    <name type="common">yerba mate</name>
    <dbReference type="NCBI Taxonomy" id="185542"/>
    <lineage>
        <taxon>Eukaryota</taxon>
        <taxon>Viridiplantae</taxon>
        <taxon>Streptophyta</taxon>
        <taxon>Embryophyta</taxon>
        <taxon>Tracheophyta</taxon>
        <taxon>Spermatophyta</taxon>
        <taxon>Magnoliopsida</taxon>
        <taxon>eudicotyledons</taxon>
        <taxon>Gunneridae</taxon>
        <taxon>Pentapetalae</taxon>
        <taxon>asterids</taxon>
        <taxon>campanulids</taxon>
        <taxon>Aquifoliales</taxon>
        <taxon>Aquifoliaceae</taxon>
        <taxon>Ilex</taxon>
    </lineage>
</organism>
<name>A0ABC8RSS8_9AQUA</name>
<protein>
    <submittedName>
        <fullName evidence="1">Uncharacterized protein</fullName>
    </submittedName>
</protein>
<dbReference type="AlphaFoldDB" id="A0ABC8RSS8"/>
<gene>
    <name evidence="1" type="ORF">ILEXP_LOCUS15521</name>
    <name evidence="2" type="ORF">ILEXP_LOCUS34930</name>
</gene>
<evidence type="ECO:0000313" key="3">
    <source>
        <dbReference type="Proteomes" id="UP001642360"/>
    </source>
</evidence>
<dbReference type="EMBL" id="CAUOFW020001707">
    <property type="protein sequence ID" value="CAK9147610.1"/>
    <property type="molecule type" value="Genomic_DNA"/>
</dbReference>
<evidence type="ECO:0000313" key="1">
    <source>
        <dbReference type="EMBL" id="CAK9147610.1"/>
    </source>
</evidence>
<proteinExistence type="predicted"/>